<dbReference type="InterPro" id="IPR034683">
    <property type="entry name" value="IspD/TarI"/>
</dbReference>
<reference evidence="4 5" key="1">
    <citation type="submission" date="2019-12" db="EMBL/GenBank/DDBJ databases">
        <title>Sporaefaciens musculi gen. nov., sp. nov., a novel bacterium isolated from the caecum of an obese mouse.</title>
        <authorList>
            <person name="Rasmussen T.S."/>
            <person name="Streidl T."/>
            <person name="Hitch T.C.A."/>
            <person name="Wortmann E."/>
            <person name="Deptula P."/>
            <person name="Hansen M."/>
            <person name="Nielsen D.S."/>
            <person name="Clavel T."/>
            <person name="Vogensen F.K."/>
        </authorList>
    </citation>
    <scope>NUCLEOTIDE SEQUENCE [LARGE SCALE GENOMIC DNA]</scope>
    <source>
        <strain evidence="4 5">WCA-9-b2</strain>
    </source>
</reference>
<dbReference type="RefSeq" id="WP_159754117.1">
    <property type="nucleotide sequence ID" value="NZ_CASSPE010000029.1"/>
</dbReference>
<dbReference type="CDD" id="cd02516">
    <property type="entry name" value="CDP-ME_synthetase"/>
    <property type="match status" value="1"/>
</dbReference>
<dbReference type="GO" id="GO:0050518">
    <property type="term" value="F:2-C-methyl-D-erythritol 4-phosphate cytidylyltransferase activity"/>
    <property type="evidence" value="ECO:0007669"/>
    <property type="project" value="TreeGrafter"/>
</dbReference>
<keyword evidence="2" id="KW-0548">Nucleotidyltransferase</keyword>
<dbReference type="Gene3D" id="3.90.550.10">
    <property type="entry name" value="Spore Coat Polysaccharide Biosynthesis Protein SpsA, Chain A"/>
    <property type="match status" value="1"/>
</dbReference>
<name>A0A7X3MKE9_9FIRM</name>
<dbReference type="PANTHER" id="PTHR32125">
    <property type="entry name" value="2-C-METHYL-D-ERYTHRITOL 4-PHOSPHATE CYTIDYLYLTRANSFERASE, CHLOROPLASTIC"/>
    <property type="match status" value="1"/>
</dbReference>
<organism evidence="4 5">
    <name type="scientific">Sporofaciens musculi</name>
    <dbReference type="NCBI Taxonomy" id="2681861"/>
    <lineage>
        <taxon>Bacteria</taxon>
        <taxon>Bacillati</taxon>
        <taxon>Bacillota</taxon>
        <taxon>Clostridia</taxon>
        <taxon>Lachnospirales</taxon>
        <taxon>Lachnospiraceae</taxon>
        <taxon>Sporofaciens</taxon>
    </lineage>
</organism>
<keyword evidence="3" id="KW-0414">Isoprene biosynthesis</keyword>
<accession>A0A7X3MKE9</accession>
<dbReference type="Pfam" id="PF01128">
    <property type="entry name" value="IspD"/>
    <property type="match status" value="1"/>
</dbReference>
<evidence type="ECO:0000256" key="3">
    <source>
        <dbReference type="ARBA" id="ARBA00023229"/>
    </source>
</evidence>
<keyword evidence="5" id="KW-1185">Reference proteome</keyword>
<dbReference type="SUPFAM" id="SSF53448">
    <property type="entry name" value="Nucleotide-diphospho-sugar transferases"/>
    <property type="match status" value="1"/>
</dbReference>
<evidence type="ECO:0000313" key="4">
    <source>
        <dbReference type="EMBL" id="MXP78061.1"/>
    </source>
</evidence>
<keyword evidence="1 4" id="KW-0808">Transferase</keyword>
<dbReference type="InterPro" id="IPR029044">
    <property type="entry name" value="Nucleotide-diphossugar_trans"/>
</dbReference>
<dbReference type="InterPro" id="IPR050088">
    <property type="entry name" value="IspD/TarI_cytidylyltransf_bact"/>
</dbReference>
<dbReference type="EMBL" id="WUQX01000001">
    <property type="protein sequence ID" value="MXP78061.1"/>
    <property type="molecule type" value="Genomic_DNA"/>
</dbReference>
<gene>
    <name evidence="4" type="ORF">GN277_22705</name>
</gene>
<dbReference type="Proteomes" id="UP000460412">
    <property type="component" value="Unassembled WGS sequence"/>
</dbReference>
<evidence type="ECO:0000256" key="1">
    <source>
        <dbReference type="ARBA" id="ARBA00022679"/>
    </source>
</evidence>
<dbReference type="AlphaFoldDB" id="A0A7X3MKE9"/>
<comment type="caution">
    <text evidence="4">The sequence shown here is derived from an EMBL/GenBank/DDBJ whole genome shotgun (WGS) entry which is preliminary data.</text>
</comment>
<dbReference type="PANTHER" id="PTHR32125:SF4">
    <property type="entry name" value="2-C-METHYL-D-ERYTHRITOL 4-PHOSPHATE CYTIDYLYLTRANSFERASE, CHLOROPLASTIC"/>
    <property type="match status" value="1"/>
</dbReference>
<protein>
    <submittedName>
        <fullName evidence="4">NTP transferase domain-containing protein</fullName>
    </submittedName>
</protein>
<evidence type="ECO:0000313" key="5">
    <source>
        <dbReference type="Proteomes" id="UP000460412"/>
    </source>
</evidence>
<evidence type="ECO:0000256" key="2">
    <source>
        <dbReference type="ARBA" id="ARBA00022695"/>
    </source>
</evidence>
<proteinExistence type="predicted"/>
<sequence length="240" mass="26599">MTIALILSGGTGTRLGFDIPKQYIEVNGRPIISYSIESLSSHNELDAIQIVADPVWQGQIQDWLAEEGECGKFRGFSSPGGNRQLSILNGLKDIREYAKDSDYVFIHDAARPLLTEKQITDCIAGAFGHDGVLPVLPMKDTVYSSTDGKKISALLNRSEIYAGQAPEVFQLGSYYEANCRLLPDKIWQINGSTEPAILAGLDVVMIPGDEGNFKITTKEDLERFRKILDDKVNFKMGRQR</sequence>
<dbReference type="GO" id="GO:0008299">
    <property type="term" value="P:isoprenoid biosynthetic process"/>
    <property type="evidence" value="ECO:0007669"/>
    <property type="project" value="UniProtKB-KW"/>
</dbReference>